<dbReference type="PANTHER" id="PTHR30477:SF13">
    <property type="entry name" value="IRON TRANSPORT SYSTEM MEMBRANE PROTEIN HI_0360-RELATED"/>
    <property type="match status" value="1"/>
</dbReference>
<evidence type="ECO:0000313" key="10">
    <source>
        <dbReference type="Proteomes" id="UP000219612"/>
    </source>
</evidence>
<evidence type="ECO:0000256" key="7">
    <source>
        <dbReference type="SAM" id="MobiDB-lite"/>
    </source>
</evidence>
<feature type="region of interest" description="Disordered" evidence="7">
    <location>
        <begin position="278"/>
        <end position="297"/>
    </location>
</feature>
<feature type="transmembrane region" description="Helical" evidence="8">
    <location>
        <begin position="12"/>
        <end position="30"/>
    </location>
</feature>
<comment type="subcellular location">
    <subcellularLocation>
        <location evidence="6">Cell membrane</location>
        <topology evidence="6">Multi-pass membrane protein</topology>
    </subcellularLocation>
    <subcellularLocation>
        <location evidence="1">Membrane</location>
        <topology evidence="1">Multi-pass membrane protein</topology>
    </subcellularLocation>
</comment>
<dbReference type="Proteomes" id="UP000219612">
    <property type="component" value="Unassembled WGS sequence"/>
</dbReference>
<comment type="similarity">
    <text evidence="2 6">Belongs to the ABC-3 integral membrane protein family.</text>
</comment>
<reference evidence="9 10" key="1">
    <citation type="submission" date="2017-09" db="EMBL/GenBank/DDBJ databases">
        <authorList>
            <person name="Ehlers B."/>
            <person name="Leendertz F.H."/>
        </authorList>
    </citation>
    <scope>NUCLEOTIDE SEQUENCE [LARGE SCALE GENOMIC DNA]</scope>
    <source>
        <strain evidence="9 10">CGMCC 4.6857</strain>
    </source>
</reference>
<dbReference type="AlphaFoldDB" id="A0A285EXV8"/>
<feature type="transmembrane region" description="Helical" evidence="8">
    <location>
        <begin position="215"/>
        <end position="238"/>
    </location>
</feature>
<dbReference type="InterPro" id="IPR037294">
    <property type="entry name" value="ABC_BtuC-like"/>
</dbReference>
<name>A0A285EXV8_9ACTN</name>
<dbReference type="PANTHER" id="PTHR30477">
    <property type="entry name" value="ABC-TRANSPORTER METAL-BINDING PROTEIN"/>
    <property type="match status" value="1"/>
</dbReference>
<dbReference type="GO" id="GO:0055085">
    <property type="term" value="P:transmembrane transport"/>
    <property type="evidence" value="ECO:0007669"/>
    <property type="project" value="InterPro"/>
</dbReference>
<evidence type="ECO:0000313" key="9">
    <source>
        <dbReference type="EMBL" id="SNY03857.1"/>
    </source>
</evidence>
<dbReference type="InterPro" id="IPR001626">
    <property type="entry name" value="ABC_TroCD"/>
</dbReference>
<feature type="transmembrane region" description="Helical" evidence="8">
    <location>
        <begin position="92"/>
        <end position="111"/>
    </location>
</feature>
<organism evidence="9 10">
    <name type="scientific">Paractinoplanes atraurantiacus</name>
    <dbReference type="NCBI Taxonomy" id="1036182"/>
    <lineage>
        <taxon>Bacteria</taxon>
        <taxon>Bacillati</taxon>
        <taxon>Actinomycetota</taxon>
        <taxon>Actinomycetes</taxon>
        <taxon>Micromonosporales</taxon>
        <taxon>Micromonosporaceae</taxon>
        <taxon>Paractinoplanes</taxon>
    </lineage>
</organism>
<dbReference type="Gene3D" id="1.10.3470.10">
    <property type="entry name" value="ABC transporter involved in vitamin B12 uptake, BtuC"/>
    <property type="match status" value="1"/>
</dbReference>
<evidence type="ECO:0000256" key="3">
    <source>
        <dbReference type="ARBA" id="ARBA00022692"/>
    </source>
</evidence>
<dbReference type="SUPFAM" id="SSF81345">
    <property type="entry name" value="ABC transporter involved in vitamin B12 uptake, BtuC"/>
    <property type="match status" value="1"/>
</dbReference>
<dbReference type="GO" id="GO:0043190">
    <property type="term" value="C:ATP-binding cassette (ABC) transporter complex"/>
    <property type="evidence" value="ECO:0007669"/>
    <property type="project" value="InterPro"/>
</dbReference>
<dbReference type="GO" id="GO:0010043">
    <property type="term" value="P:response to zinc ion"/>
    <property type="evidence" value="ECO:0007669"/>
    <property type="project" value="TreeGrafter"/>
</dbReference>
<keyword evidence="6" id="KW-0813">Transport</keyword>
<keyword evidence="10" id="KW-1185">Reference proteome</keyword>
<keyword evidence="3 6" id="KW-0812">Transmembrane</keyword>
<feature type="transmembrane region" description="Helical" evidence="8">
    <location>
        <begin position="132"/>
        <end position="155"/>
    </location>
</feature>
<proteinExistence type="inferred from homology"/>
<protein>
    <submittedName>
        <fullName evidence="9">Manganese/iron transport system permease protein</fullName>
    </submittedName>
</protein>
<keyword evidence="4 8" id="KW-1133">Transmembrane helix</keyword>
<dbReference type="Pfam" id="PF00950">
    <property type="entry name" value="ABC-3"/>
    <property type="match status" value="1"/>
</dbReference>
<sequence length="297" mass="30737">MILTVPFMARAMAELALLALICGPVGVFVFARRLSFVSDALTHTVFPGVVIGFLAGGVEGLVVGALVAGLLTAVVLTLLTRGGALSDDASTAVVLTAMFSIGVVLVSRQSSYTSDLTSFLFGRLLTVTPRQIAETAVLAAVILVMLAIAARPLLFRTFDPAAAAAAGYRTFWLDLWLNVIVALVVVAAVRAVGTILVVALLIIPAAAARLITARLAAMAVIGTVLILLAGYGGLWISWTASVDYGISLTSASAVVLLLVLAYLLLLPLGRLSTVRRSSLSHRGTPPAPKGSPHELVG</sequence>
<evidence type="ECO:0000256" key="1">
    <source>
        <dbReference type="ARBA" id="ARBA00004141"/>
    </source>
</evidence>
<feature type="transmembrane region" description="Helical" evidence="8">
    <location>
        <begin position="61"/>
        <end position="80"/>
    </location>
</feature>
<evidence type="ECO:0000256" key="5">
    <source>
        <dbReference type="ARBA" id="ARBA00023136"/>
    </source>
</evidence>
<dbReference type="RefSeq" id="WP_245922706.1">
    <property type="nucleotide sequence ID" value="NZ_OBDY01000001.1"/>
</dbReference>
<gene>
    <name evidence="9" type="ORF">SAMN05421748_10154</name>
</gene>
<evidence type="ECO:0000256" key="8">
    <source>
        <dbReference type="SAM" id="Phobius"/>
    </source>
</evidence>
<evidence type="ECO:0000256" key="6">
    <source>
        <dbReference type="RuleBase" id="RU003943"/>
    </source>
</evidence>
<feature type="transmembrane region" description="Helical" evidence="8">
    <location>
        <begin position="244"/>
        <end position="266"/>
    </location>
</feature>
<evidence type="ECO:0000256" key="2">
    <source>
        <dbReference type="ARBA" id="ARBA00008034"/>
    </source>
</evidence>
<feature type="transmembrane region" description="Helical" evidence="8">
    <location>
        <begin position="175"/>
        <end position="203"/>
    </location>
</feature>
<accession>A0A285EXV8</accession>
<dbReference type="EMBL" id="OBDY01000001">
    <property type="protein sequence ID" value="SNY03857.1"/>
    <property type="molecule type" value="Genomic_DNA"/>
</dbReference>
<keyword evidence="5 8" id="KW-0472">Membrane</keyword>
<evidence type="ECO:0000256" key="4">
    <source>
        <dbReference type="ARBA" id="ARBA00022989"/>
    </source>
</evidence>